<keyword evidence="4 7" id="KW-0560">Oxidoreductase</keyword>
<evidence type="ECO:0000259" key="6">
    <source>
        <dbReference type="Pfam" id="PF01266"/>
    </source>
</evidence>
<evidence type="ECO:0000256" key="2">
    <source>
        <dbReference type="ARBA" id="ARBA00022630"/>
    </source>
</evidence>
<dbReference type="Proteomes" id="UP001597040">
    <property type="component" value="Unassembled WGS sequence"/>
</dbReference>
<dbReference type="PANTHER" id="PTHR43104:SF2">
    <property type="entry name" value="L-2-HYDROXYGLUTARATE DEHYDROGENASE, MITOCHONDRIAL"/>
    <property type="match status" value="1"/>
</dbReference>
<keyword evidence="2" id="KW-0285">Flavoprotein</keyword>
<evidence type="ECO:0000256" key="5">
    <source>
        <dbReference type="ARBA" id="ARBA00037941"/>
    </source>
</evidence>
<dbReference type="SUPFAM" id="SSF51905">
    <property type="entry name" value="FAD/NAD(P)-binding domain"/>
    <property type="match status" value="1"/>
</dbReference>
<evidence type="ECO:0000313" key="7">
    <source>
        <dbReference type="EMBL" id="MFD1039339.1"/>
    </source>
</evidence>
<comment type="caution">
    <text evidence="7">The sequence shown here is derived from an EMBL/GenBank/DDBJ whole genome shotgun (WGS) entry which is preliminary data.</text>
</comment>
<dbReference type="NCBIfam" id="NF008726">
    <property type="entry name" value="PRK11728.1"/>
    <property type="match status" value="1"/>
</dbReference>
<name>A0ABW3LQ12_9BACI</name>
<keyword evidence="3" id="KW-0274">FAD</keyword>
<evidence type="ECO:0000256" key="1">
    <source>
        <dbReference type="ARBA" id="ARBA00001974"/>
    </source>
</evidence>
<dbReference type="RefSeq" id="WP_390363000.1">
    <property type="nucleotide sequence ID" value="NZ_JBHTKJ010000035.1"/>
</dbReference>
<dbReference type="GO" id="GO:0016491">
    <property type="term" value="F:oxidoreductase activity"/>
    <property type="evidence" value="ECO:0007669"/>
    <property type="project" value="UniProtKB-KW"/>
</dbReference>
<evidence type="ECO:0000313" key="8">
    <source>
        <dbReference type="Proteomes" id="UP001597040"/>
    </source>
</evidence>
<feature type="domain" description="FAD dependent oxidoreductase" evidence="6">
    <location>
        <begin position="3"/>
        <end position="391"/>
    </location>
</feature>
<reference evidence="8" key="1">
    <citation type="journal article" date="2019" name="Int. J. Syst. Evol. Microbiol.">
        <title>The Global Catalogue of Microorganisms (GCM) 10K type strain sequencing project: providing services to taxonomists for standard genome sequencing and annotation.</title>
        <authorList>
            <consortium name="The Broad Institute Genomics Platform"/>
            <consortium name="The Broad Institute Genome Sequencing Center for Infectious Disease"/>
            <person name="Wu L."/>
            <person name="Ma J."/>
        </authorList>
    </citation>
    <scope>NUCLEOTIDE SEQUENCE [LARGE SCALE GENOMIC DNA]</scope>
    <source>
        <strain evidence="8">CCUG 56754</strain>
    </source>
</reference>
<comment type="cofactor">
    <cofactor evidence="1">
        <name>FAD</name>
        <dbReference type="ChEBI" id="CHEBI:57692"/>
    </cofactor>
</comment>
<dbReference type="InterPro" id="IPR006076">
    <property type="entry name" value="FAD-dep_OxRdtase"/>
</dbReference>
<keyword evidence="8" id="KW-1185">Reference proteome</keyword>
<gene>
    <name evidence="7" type="primary">lhgO</name>
    <name evidence="7" type="ORF">ACFQ3N_13185</name>
</gene>
<comment type="similarity">
    <text evidence="5">Belongs to the L2HGDH family.</text>
</comment>
<dbReference type="Gene3D" id="3.30.9.10">
    <property type="entry name" value="D-Amino Acid Oxidase, subunit A, domain 2"/>
    <property type="match status" value="1"/>
</dbReference>
<dbReference type="EC" id="1.1.3.-" evidence="7"/>
<dbReference type="InterPro" id="IPR036188">
    <property type="entry name" value="FAD/NAD-bd_sf"/>
</dbReference>
<dbReference type="Pfam" id="PF01266">
    <property type="entry name" value="DAO"/>
    <property type="match status" value="1"/>
</dbReference>
<dbReference type="EMBL" id="JBHTKJ010000035">
    <property type="protein sequence ID" value="MFD1039339.1"/>
    <property type="molecule type" value="Genomic_DNA"/>
</dbReference>
<evidence type="ECO:0000256" key="4">
    <source>
        <dbReference type="ARBA" id="ARBA00023002"/>
    </source>
</evidence>
<proteinExistence type="inferred from homology"/>
<dbReference type="Gene3D" id="3.50.50.60">
    <property type="entry name" value="FAD/NAD(P)-binding domain"/>
    <property type="match status" value="1"/>
</dbReference>
<evidence type="ECO:0000256" key="3">
    <source>
        <dbReference type="ARBA" id="ARBA00022827"/>
    </source>
</evidence>
<dbReference type="PANTHER" id="PTHR43104">
    <property type="entry name" value="L-2-HYDROXYGLUTARATE DEHYDROGENASE, MITOCHONDRIAL"/>
    <property type="match status" value="1"/>
</dbReference>
<protein>
    <submittedName>
        <fullName evidence="7">L-2-hydroxyglutarate oxidase</fullName>
        <ecNumber evidence="7">1.1.3.-</ecNumber>
    </submittedName>
</protein>
<accession>A0ABW3LQ12</accession>
<organism evidence="7 8">
    <name type="scientific">Virgibacillus byunsanensis</name>
    <dbReference type="NCBI Taxonomy" id="570945"/>
    <lineage>
        <taxon>Bacteria</taxon>
        <taxon>Bacillati</taxon>
        <taxon>Bacillota</taxon>
        <taxon>Bacilli</taxon>
        <taxon>Bacillales</taxon>
        <taxon>Bacillaceae</taxon>
        <taxon>Virgibacillus</taxon>
    </lineage>
</organism>
<sequence>MYDFTIVGGGIVGLSTAYSLVQRYPNSKILVLEKEGSWAAHQTGNNSGVIHSGIYYKPGSYKAEFTKAGKKELIEFCEKHEVNHEVCGKVIVATKKEEIPHLDKLYEQGKVNGLDINLLSAEELKEVEPFANGEKAIYVREAGIVNYKDVCKKIVSLLEIQSHTLKLNSKVINIVENDDLVTIETNNESFQSKFLINCAGLYSDHVASQVIDRVKELKIIPFRGEYYKIKDEKKHIVNNLIYPIPNPSFPFMGVHFTRMIDGGVEVGPNAVLSLRREGYHKTSFQWKEFFESVSYPGLWKLGSKYWKEGTKEMYRSYSKRAFIKDAQRLIPVIQREDLEPAPSGVRAQALLKDGRLLDDFYFINGKNSVHVCNAPSPAATASLSIGKAIVDKIEESFAKVIV</sequence>